<keyword evidence="3" id="KW-1185">Reference proteome</keyword>
<feature type="domain" description="CHAT" evidence="1">
    <location>
        <begin position="223"/>
        <end position="361"/>
    </location>
</feature>
<dbReference type="EMBL" id="JACJTA010000015">
    <property type="protein sequence ID" value="MBD2604778.1"/>
    <property type="molecule type" value="Genomic_DNA"/>
</dbReference>
<dbReference type="InterPro" id="IPR024983">
    <property type="entry name" value="CHAT_dom"/>
</dbReference>
<gene>
    <name evidence="2" type="ORF">H6G81_09625</name>
</gene>
<sequence>MSKGISTSLGKNEFFTLNLIIEKEAYRINGLPFDRTATNEEMLHLTKDVLQIFQEIEHKITNQARLHLSLEDKLLLTPEECQNYLIKLARCGQDAYKQFFFNQDAQEKFSELRSYPENMKFAPTIFSNYLLFPWEVIYEGDYKKGESEMFWGFHYPISRYLPVNHTPKRQFLLSLNMLFCLHHTLSYAHKQEQPEIEKVLIKNNGKLYLLEFSRKIGKLENGEDLLDHFYQNQYNVLHFACHCRPCRQYEDEVDALIISFINENNNNQQIELEIKHFNRVNGSFQCQPLIFLNACQSAGGVDDLRKTFNLPNIFIKYGAASVIATVCPMPDVFAAAFSKVFYKFFIGKKMLIGKALCETRRFFLEKYNNPLGLAYGLYSPHDYQIAQTPTMQAFAKQTPTTVGMH</sequence>
<evidence type="ECO:0000259" key="1">
    <source>
        <dbReference type="Pfam" id="PF12770"/>
    </source>
</evidence>
<evidence type="ECO:0000313" key="2">
    <source>
        <dbReference type="EMBL" id="MBD2604778.1"/>
    </source>
</evidence>
<dbReference type="Proteomes" id="UP000660380">
    <property type="component" value="Unassembled WGS sequence"/>
</dbReference>
<organism evidence="2 3">
    <name type="scientific">Scytonema hofmannii FACHB-248</name>
    <dbReference type="NCBI Taxonomy" id="1842502"/>
    <lineage>
        <taxon>Bacteria</taxon>
        <taxon>Bacillati</taxon>
        <taxon>Cyanobacteriota</taxon>
        <taxon>Cyanophyceae</taxon>
        <taxon>Nostocales</taxon>
        <taxon>Scytonemataceae</taxon>
        <taxon>Scytonema</taxon>
    </lineage>
</organism>
<dbReference type="RefSeq" id="WP_051502753.1">
    <property type="nucleotide sequence ID" value="NZ_JACJTA010000015.1"/>
</dbReference>
<comment type="caution">
    <text evidence="2">The sequence shown here is derived from an EMBL/GenBank/DDBJ whole genome shotgun (WGS) entry which is preliminary data.</text>
</comment>
<proteinExistence type="predicted"/>
<accession>A0ABR8GNP5</accession>
<reference evidence="2 3" key="1">
    <citation type="journal article" date="2020" name="ISME J.">
        <title>Comparative genomics reveals insights into cyanobacterial evolution and habitat adaptation.</title>
        <authorList>
            <person name="Chen M.Y."/>
            <person name="Teng W.K."/>
            <person name="Zhao L."/>
            <person name="Hu C.X."/>
            <person name="Zhou Y.K."/>
            <person name="Han B.P."/>
            <person name="Song L.R."/>
            <person name="Shu W.S."/>
        </authorList>
    </citation>
    <scope>NUCLEOTIDE SEQUENCE [LARGE SCALE GENOMIC DNA]</scope>
    <source>
        <strain evidence="2 3">FACHB-248</strain>
    </source>
</reference>
<name>A0ABR8GNP5_9CYAN</name>
<dbReference type="Pfam" id="PF12770">
    <property type="entry name" value="CHAT"/>
    <property type="match status" value="1"/>
</dbReference>
<evidence type="ECO:0000313" key="3">
    <source>
        <dbReference type="Proteomes" id="UP000660380"/>
    </source>
</evidence>
<protein>
    <submittedName>
        <fullName evidence="2">CHAT domain-containing protein</fullName>
    </submittedName>
</protein>